<sequence>MQFSDLPTELVAQILENVHPCGARYNCLFVSRRIHELMLPIHYRTLRIPFIPGNRLTTLVRTVRRNAHLRGHTRTLCLGEDPYDVNRSVERIIGWADIALLFPALRKVELYAMTFERRTMLQFFAYCARAPVLEDVTVHFPDLVPLVRPLPGVKSLMWSFTVDSSSPVLCRPAGRVETQWIQKRFLESLDRCCPQLERLTVGCAGRESQWGISDRRDAEYDEDARHEIVVPSLEKLKEFRWLAHEGMTPEYIWETVADEVLQTHANQLEAVSWDFASPQLGVSEDGPAVFLSQLPKLTALKKLEICYTIRSITFGFTTGSNDIGYHTWPTANMLESAIDNWQPRALREIRIRYSVAGDTSNDCLQVVRALQRVKWLQRLDITFGIPYVGPNPCYDAQIYDGDPQQASIRCWYFDEIQMTELINNLPTSLETVMINLDGQHDVIDKYQQYEFKQGHDNPLKQWDEDYRASVQEYVSQRKSLPKKLVFDRMPGLREVFIGGYDLLD</sequence>
<organism evidence="1 2">
    <name type="scientific">Drechslerella stenobrocha 248</name>
    <dbReference type="NCBI Taxonomy" id="1043628"/>
    <lineage>
        <taxon>Eukaryota</taxon>
        <taxon>Fungi</taxon>
        <taxon>Dikarya</taxon>
        <taxon>Ascomycota</taxon>
        <taxon>Pezizomycotina</taxon>
        <taxon>Orbiliomycetes</taxon>
        <taxon>Orbiliales</taxon>
        <taxon>Orbiliaceae</taxon>
        <taxon>Drechslerella</taxon>
    </lineage>
</organism>
<accession>W7HQI5</accession>
<evidence type="ECO:0008006" key="3">
    <source>
        <dbReference type="Google" id="ProtNLM"/>
    </source>
</evidence>
<dbReference type="AlphaFoldDB" id="W7HQI5"/>
<gene>
    <name evidence="1" type="ORF">DRE_04379</name>
</gene>
<dbReference type="HOGENOM" id="CLU_540814_0_0_1"/>
<dbReference type="OrthoDB" id="5130616at2759"/>
<keyword evidence="2" id="KW-1185">Reference proteome</keyword>
<protein>
    <recommendedName>
        <fullName evidence="3">F-box domain-containing protein</fullName>
    </recommendedName>
</protein>
<name>W7HQI5_9PEZI</name>
<evidence type="ECO:0000313" key="1">
    <source>
        <dbReference type="EMBL" id="EWC46436.1"/>
    </source>
</evidence>
<dbReference type="Proteomes" id="UP000024837">
    <property type="component" value="Unassembled WGS sequence"/>
</dbReference>
<proteinExistence type="predicted"/>
<reference evidence="1 2" key="1">
    <citation type="submission" date="2013-05" db="EMBL/GenBank/DDBJ databases">
        <title>Drechslerella stenobrocha genome reveals carnivorous origination and mechanical trapping mechanism of predatory fungi.</title>
        <authorList>
            <person name="Liu X."/>
            <person name="Zhang W."/>
            <person name="Liu K."/>
        </authorList>
    </citation>
    <scope>NUCLEOTIDE SEQUENCE [LARGE SCALE GENOMIC DNA]</scope>
    <source>
        <strain evidence="1 2">248</strain>
    </source>
</reference>
<dbReference type="EMBL" id="KI966418">
    <property type="protein sequence ID" value="EWC46436.1"/>
    <property type="molecule type" value="Genomic_DNA"/>
</dbReference>
<evidence type="ECO:0000313" key="2">
    <source>
        <dbReference type="Proteomes" id="UP000024837"/>
    </source>
</evidence>